<keyword evidence="2" id="KW-1185">Reference proteome</keyword>
<gene>
    <name evidence="1" type="ORF">IRY55_09145</name>
</gene>
<name>A0A8J7G983_9BACL</name>
<dbReference type="EMBL" id="JADKPV010000004">
    <property type="protein sequence ID" value="MBF4501528.1"/>
    <property type="molecule type" value="Genomic_DNA"/>
</dbReference>
<dbReference type="InterPro" id="IPR015001">
    <property type="entry name" value="DUF1850"/>
</dbReference>
<comment type="caution">
    <text evidence="1">The sequence shown here is derived from an EMBL/GenBank/DDBJ whole genome shotgun (WGS) entry which is preliminary data.</text>
</comment>
<organism evidence="1 2">
    <name type="scientific">Savagea serpentis</name>
    <dbReference type="NCBI Taxonomy" id="2785297"/>
    <lineage>
        <taxon>Bacteria</taxon>
        <taxon>Bacillati</taxon>
        <taxon>Bacillota</taxon>
        <taxon>Bacilli</taxon>
        <taxon>Bacillales</taxon>
        <taxon>Caryophanaceae</taxon>
        <taxon>Savagea</taxon>
    </lineage>
</organism>
<protein>
    <submittedName>
        <fullName evidence="1">DUF1850 domain-containing protein</fullName>
    </submittedName>
</protein>
<dbReference type="AlphaFoldDB" id="A0A8J7G983"/>
<evidence type="ECO:0000313" key="2">
    <source>
        <dbReference type="Proteomes" id="UP000622653"/>
    </source>
</evidence>
<evidence type="ECO:0000313" key="1">
    <source>
        <dbReference type="EMBL" id="MBF4501528.1"/>
    </source>
</evidence>
<sequence length="172" mass="20251">MKKIIGLLLVVLISFAISLFIPWKQVLLFEQGRTEEPIAYLPIENGDAFDIIFVHSIHLTDVTESYVIKNQQIEQTMIQFSQYGIGMPAEVHEGERYEYKDGMHHLYVNDVYFDSMNIRNGKTVSNHRLVVKRQGEEQFELKFNDYFVPGDWYKVSIQTLSLWQLWRGVEMQ</sequence>
<proteinExistence type="predicted"/>
<accession>A0A8J7G983</accession>
<reference evidence="1" key="1">
    <citation type="submission" date="2020-11" db="EMBL/GenBank/DDBJ databases">
        <title>Multidrug resistant novel bacterium Savagea serpentis sp. nov., isolated from the scats of a vine snake (Ahaetulla nasuta).</title>
        <authorList>
            <person name="Venkata Ramana V."/>
            <person name="Vikas Patil S."/>
            <person name="Yogita Lugani V."/>
        </authorList>
    </citation>
    <scope>NUCLEOTIDE SEQUENCE</scope>
    <source>
        <strain evidence="1">SN6</strain>
    </source>
</reference>
<dbReference type="Pfam" id="PF08905">
    <property type="entry name" value="DUF1850"/>
    <property type="match status" value="1"/>
</dbReference>
<dbReference type="RefSeq" id="WP_194563008.1">
    <property type="nucleotide sequence ID" value="NZ_JADKPV010000004.1"/>
</dbReference>
<dbReference type="Proteomes" id="UP000622653">
    <property type="component" value="Unassembled WGS sequence"/>
</dbReference>